<dbReference type="AlphaFoldDB" id="A0A1L3ZHT7"/>
<dbReference type="EMBL" id="CP018229">
    <property type="protein sequence ID" value="API55209.1"/>
    <property type="molecule type" value="Genomic_DNA"/>
</dbReference>
<accession>A0A1L3ZHT7</accession>
<keyword evidence="1" id="KW-0812">Transmembrane</keyword>
<keyword evidence="2" id="KW-0614">Plasmid</keyword>
<evidence type="ECO:0008006" key="4">
    <source>
        <dbReference type="Google" id="ProtNLM"/>
    </source>
</evidence>
<dbReference type="Proteomes" id="UP000183050">
    <property type="component" value="Plasmid unnamed1"/>
</dbReference>
<reference evidence="2 3" key="1">
    <citation type="submission" date="2016-11" db="EMBL/GenBank/DDBJ databases">
        <title>Rhizobium leguminosarum bv. viciae strain Vaf12 isolated from Vavilovia formosa root nodules from Russia, Dagestan.</title>
        <authorList>
            <person name="Kimeklis A."/>
        </authorList>
    </citation>
    <scope>NUCLEOTIDE SEQUENCE [LARGE SCALE GENOMIC DNA]</scope>
    <source>
        <strain evidence="2 3">Vaf-108</strain>
        <plasmid evidence="3">Plasmid unnamed1</plasmid>
    </source>
</reference>
<keyword evidence="1" id="KW-1133">Transmembrane helix</keyword>
<name>A0A1L3ZHT7_RHILE</name>
<evidence type="ECO:0000256" key="1">
    <source>
        <dbReference type="SAM" id="Phobius"/>
    </source>
</evidence>
<gene>
    <name evidence="2" type="ORF">BMW22_26895</name>
</gene>
<sequence>MEWLERFGYRLDLRRLGMAALILALVFFVARLAFKDSLTLGYAMVVPSYVFLSATLEGARIQRGSFRDSRGWAETIAAIAGAVGVGYLGFSLWSIGY</sequence>
<feature type="transmembrane region" description="Helical" evidence="1">
    <location>
        <begin position="71"/>
        <end position="95"/>
    </location>
</feature>
<protein>
    <recommendedName>
        <fullName evidence="4">Integral membrane protein</fullName>
    </recommendedName>
</protein>
<evidence type="ECO:0000313" key="2">
    <source>
        <dbReference type="EMBL" id="API55209.1"/>
    </source>
</evidence>
<evidence type="ECO:0000313" key="3">
    <source>
        <dbReference type="Proteomes" id="UP000183050"/>
    </source>
</evidence>
<geneLocation type="plasmid" evidence="2">
    <name>unnamed1</name>
</geneLocation>
<keyword evidence="1" id="KW-0472">Membrane</keyword>
<proteinExistence type="predicted"/>
<feature type="transmembrane region" description="Helical" evidence="1">
    <location>
        <begin position="40"/>
        <end position="59"/>
    </location>
</feature>
<feature type="transmembrane region" description="Helical" evidence="1">
    <location>
        <begin position="16"/>
        <end position="34"/>
    </location>
</feature>
<organism evidence="2 3">
    <name type="scientific">Rhizobium leguminosarum</name>
    <dbReference type="NCBI Taxonomy" id="384"/>
    <lineage>
        <taxon>Bacteria</taxon>
        <taxon>Pseudomonadati</taxon>
        <taxon>Pseudomonadota</taxon>
        <taxon>Alphaproteobacteria</taxon>
        <taxon>Hyphomicrobiales</taxon>
        <taxon>Rhizobiaceae</taxon>
        <taxon>Rhizobium/Agrobacterium group</taxon>
        <taxon>Rhizobium</taxon>
    </lineage>
</organism>
<dbReference type="RefSeq" id="WP_072640985.1">
    <property type="nucleotide sequence ID" value="NZ_CP018229.1"/>
</dbReference>